<dbReference type="EMBL" id="KZ149901">
    <property type="protein sequence ID" value="PZC78503.1"/>
    <property type="molecule type" value="Genomic_DNA"/>
</dbReference>
<organism evidence="1 2">
    <name type="scientific">Helicoverpa armigera</name>
    <name type="common">Cotton bollworm</name>
    <name type="synonym">Heliothis armigera</name>
    <dbReference type="NCBI Taxonomy" id="29058"/>
    <lineage>
        <taxon>Eukaryota</taxon>
        <taxon>Metazoa</taxon>
        <taxon>Ecdysozoa</taxon>
        <taxon>Arthropoda</taxon>
        <taxon>Hexapoda</taxon>
        <taxon>Insecta</taxon>
        <taxon>Pterygota</taxon>
        <taxon>Neoptera</taxon>
        <taxon>Endopterygota</taxon>
        <taxon>Lepidoptera</taxon>
        <taxon>Glossata</taxon>
        <taxon>Ditrysia</taxon>
        <taxon>Noctuoidea</taxon>
        <taxon>Noctuidae</taxon>
        <taxon>Heliothinae</taxon>
        <taxon>Helicoverpa</taxon>
    </lineage>
</organism>
<dbReference type="Proteomes" id="UP000249218">
    <property type="component" value="Unassembled WGS sequence"/>
</dbReference>
<name>A0A2W1C2Y2_HELAM</name>
<reference evidence="1 2" key="1">
    <citation type="journal article" date="2017" name="BMC Biol.">
        <title>Genomic innovations, transcriptional plasticity and gene loss underlying the evolution and divergence of two highly polyphagous and invasive Helicoverpa pest species.</title>
        <authorList>
            <person name="Pearce S.L."/>
            <person name="Clarke D.F."/>
            <person name="East P.D."/>
            <person name="Elfekih S."/>
            <person name="Gordon K.H."/>
            <person name="Jermiin L.S."/>
            <person name="McGaughran A."/>
            <person name="Oakeshott J.G."/>
            <person name="Papanikolaou A."/>
            <person name="Perera O.P."/>
            <person name="Rane R.V."/>
            <person name="Richards S."/>
            <person name="Tay W.T."/>
            <person name="Walsh T.K."/>
            <person name="Anderson A."/>
            <person name="Anderson C.J."/>
            <person name="Asgari S."/>
            <person name="Board P.G."/>
            <person name="Bretschneider A."/>
            <person name="Campbell P.M."/>
            <person name="Chertemps T."/>
            <person name="Christeller J.T."/>
            <person name="Coppin C.W."/>
            <person name="Downes S.J."/>
            <person name="Duan G."/>
            <person name="Farnsworth C.A."/>
            <person name="Good R.T."/>
            <person name="Han L.B."/>
            <person name="Han Y.C."/>
            <person name="Hatje K."/>
            <person name="Horne I."/>
            <person name="Huang Y.P."/>
            <person name="Hughes D.S."/>
            <person name="Jacquin-Joly E."/>
            <person name="James W."/>
            <person name="Jhangiani S."/>
            <person name="Kollmar M."/>
            <person name="Kuwar S.S."/>
            <person name="Li S."/>
            <person name="Liu N.Y."/>
            <person name="Maibeche M.T."/>
            <person name="Miller J.R."/>
            <person name="Montagne N."/>
            <person name="Perry T."/>
            <person name="Qu J."/>
            <person name="Song S.V."/>
            <person name="Sutton G.G."/>
            <person name="Vogel H."/>
            <person name="Walenz B.P."/>
            <person name="Xu W."/>
            <person name="Zhang H.J."/>
            <person name="Zou Z."/>
            <person name="Batterham P."/>
            <person name="Edwards O.R."/>
            <person name="Feyereisen R."/>
            <person name="Gibbs R.A."/>
            <person name="Heckel D.G."/>
            <person name="McGrath A."/>
            <person name="Robin C."/>
            <person name="Scherer S.E."/>
            <person name="Worley K.C."/>
            <person name="Wu Y.D."/>
        </authorList>
    </citation>
    <scope>NUCLEOTIDE SEQUENCE [LARGE SCALE GENOMIC DNA]</scope>
    <source>
        <strain evidence="1">Harm_GR_Male_#8</strain>
        <tissue evidence="1">Whole organism</tissue>
    </source>
</reference>
<evidence type="ECO:0000313" key="2">
    <source>
        <dbReference type="Proteomes" id="UP000249218"/>
    </source>
</evidence>
<protein>
    <submittedName>
        <fullName evidence="1">Uncharacterized protein</fullName>
    </submittedName>
</protein>
<dbReference type="AlphaFoldDB" id="A0A2W1C2Y2"/>
<keyword evidence="2" id="KW-1185">Reference proteome</keyword>
<proteinExistence type="predicted"/>
<accession>A0A2W1C2Y2</accession>
<sequence>MCSIGWCSVATGPGRMRGPRSWALSAWRKARHCATGIQPRLPSASTREPTVRSNFNIALSHFIIESHARLHVLIIQLRVKLFSNFTRCKIISAR</sequence>
<gene>
    <name evidence="1" type="primary">HaOG202069</name>
    <name evidence="1" type="ORF">B5X24_HaOG202069</name>
</gene>
<evidence type="ECO:0000313" key="1">
    <source>
        <dbReference type="EMBL" id="PZC78503.1"/>
    </source>
</evidence>